<name>A0A1F8FEB9_9BACT</name>
<dbReference type="InterPro" id="IPR050508">
    <property type="entry name" value="Methyltransf_Superfamily"/>
</dbReference>
<protein>
    <recommendedName>
        <fullName evidence="1">Methyltransferase type 11 domain-containing protein</fullName>
    </recommendedName>
</protein>
<proteinExistence type="predicted"/>
<dbReference type="InterPro" id="IPR029063">
    <property type="entry name" value="SAM-dependent_MTases_sf"/>
</dbReference>
<evidence type="ECO:0000259" key="1">
    <source>
        <dbReference type="Pfam" id="PF08241"/>
    </source>
</evidence>
<dbReference type="GO" id="GO:0008757">
    <property type="term" value="F:S-adenosylmethionine-dependent methyltransferase activity"/>
    <property type="evidence" value="ECO:0007669"/>
    <property type="project" value="InterPro"/>
</dbReference>
<gene>
    <name evidence="2" type="ORF">A3J46_05315</name>
</gene>
<dbReference type="AlphaFoldDB" id="A0A1F8FEB9"/>
<evidence type="ECO:0000313" key="2">
    <source>
        <dbReference type="EMBL" id="OGN10599.1"/>
    </source>
</evidence>
<dbReference type="Proteomes" id="UP000177167">
    <property type="component" value="Unassembled WGS sequence"/>
</dbReference>
<dbReference type="PANTHER" id="PTHR42912">
    <property type="entry name" value="METHYLTRANSFERASE"/>
    <property type="match status" value="1"/>
</dbReference>
<dbReference type="EMBL" id="MGJP01000003">
    <property type="protein sequence ID" value="OGN10599.1"/>
    <property type="molecule type" value="Genomic_DNA"/>
</dbReference>
<accession>A0A1F8FEB9</accession>
<organism evidence="2 3">
    <name type="scientific">Candidatus Yanofskybacteria bacterium RIFCSPHIGHO2_02_FULL_41_11</name>
    <dbReference type="NCBI Taxonomy" id="1802675"/>
    <lineage>
        <taxon>Bacteria</taxon>
        <taxon>Candidatus Yanofskyibacteriota</taxon>
    </lineage>
</organism>
<feature type="domain" description="Methyltransferase type 11" evidence="1">
    <location>
        <begin position="54"/>
        <end position="146"/>
    </location>
</feature>
<dbReference type="CDD" id="cd02440">
    <property type="entry name" value="AdoMet_MTases"/>
    <property type="match status" value="1"/>
</dbReference>
<sequence length="244" mass="27869">MVDTRVQNEIEHGKFIAEKGEEIWNWSSSAGRLRWERRSRVFRNFIGNDSKKVLEVGCGTGLFTGQLALTNNQIVAIDISPALLDLAQKRTVFQNVIFKNEDAHRTSFEDQSFDFIVGISALHHLDIKLALKEFFRLLKPGGKIMFTEPNMLNPQIFIQKNIPFIKKLAGDSPDETAFIKWRLIRILTDFGFKDIIIKNFDFLHPAIPQFMISYATKVCLAMERLPILKEISGSLVIKASKLSI</sequence>
<evidence type="ECO:0000313" key="3">
    <source>
        <dbReference type="Proteomes" id="UP000177167"/>
    </source>
</evidence>
<dbReference type="Pfam" id="PF08241">
    <property type="entry name" value="Methyltransf_11"/>
    <property type="match status" value="1"/>
</dbReference>
<dbReference type="SUPFAM" id="SSF53335">
    <property type="entry name" value="S-adenosyl-L-methionine-dependent methyltransferases"/>
    <property type="match status" value="1"/>
</dbReference>
<reference evidence="2 3" key="1">
    <citation type="journal article" date="2016" name="Nat. Commun.">
        <title>Thousands of microbial genomes shed light on interconnected biogeochemical processes in an aquifer system.</title>
        <authorList>
            <person name="Anantharaman K."/>
            <person name="Brown C.T."/>
            <person name="Hug L.A."/>
            <person name="Sharon I."/>
            <person name="Castelle C.J."/>
            <person name="Probst A.J."/>
            <person name="Thomas B.C."/>
            <person name="Singh A."/>
            <person name="Wilkins M.J."/>
            <person name="Karaoz U."/>
            <person name="Brodie E.L."/>
            <person name="Williams K.H."/>
            <person name="Hubbard S.S."/>
            <person name="Banfield J.F."/>
        </authorList>
    </citation>
    <scope>NUCLEOTIDE SEQUENCE [LARGE SCALE GENOMIC DNA]</scope>
</reference>
<dbReference type="Gene3D" id="3.40.50.150">
    <property type="entry name" value="Vaccinia Virus protein VP39"/>
    <property type="match status" value="1"/>
</dbReference>
<dbReference type="InterPro" id="IPR013216">
    <property type="entry name" value="Methyltransf_11"/>
</dbReference>
<comment type="caution">
    <text evidence="2">The sequence shown here is derived from an EMBL/GenBank/DDBJ whole genome shotgun (WGS) entry which is preliminary data.</text>
</comment>
<dbReference type="PANTHER" id="PTHR42912:SF93">
    <property type="entry name" value="N6-ADENOSINE-METHYLTRANSFERASE TMT1A"/>
    <property type="match status" value="1"/>
</dbReference>